<dbReference type="PRINTS" id="PR00081">
    <property type="entry name" value="GDHRDH"/>
</dbReference>
<sequence length="255" mass="26716">MDLKIRGRSAVITGASKGIGRAVAERLAAEGVNIHLVARTVTTLETAASELKDKYGVDAGFSALDLSVSSNVDQLFAEYSGTIDILVNNAGAIPGGSIDRVDEATWRQAWDLKVFGYINICRLAYNRMRDAGHGVIINVIGAAGERPSPGYIAGAGGNASLMAITRGLGGHSLSDGIRVVAINPGLIRTERLVTILKAQAEESLGDENRWEELIDPIFAPGDPQHIADLAAFLASDLSGNTTGTVFTVDGGSSVR</sequence>
<dbReference type="NCBIfam" id="NF004779">
    <property type="entry name" value="PRK06125.1"/>
    <property type="match status" value="1"/>
</dbReference>
<keyword evidence="3" id="KW-0520">NAD</keyword>
<dbReference type="EC" id="1.1.1.100" evidence="4"/>
<keyword evidence="2 4" id="KW-0560">Oxidoreductase</keyword>
<dbReference type="SUPFAM" id="SSF51735">
    <property type="entry name" value="NAD(P)-binding Rossmann-fold domains"/>
    <property type="match status" value="1"/>
</dbReference>
<gene>
    <name evidence="4" type="ORF">MGWOODY_XGa1291</name>
</gene>
<evidence type="ECO:0000256" key="3">
    <source>
        <dbReference type="ARBA" id="ARBA00023027"/>
    </source>
</evidence>
<dbReference type="InterPro" id="IPR002347">
    <property type="entry name" value="SDR_fam"/>
</dbReference>
<protein>
    <submittedName>
        <fullName evidence="4">3-oxoacyl-[acyl-carrier protein] reductase</fullName>
        <ecNumber evidence="4">1.1.1.100</ecNumber>
    </submittedName>
</protein>
<proteinExistence type="inferred from homology"/>
<dbReference type="AlphaFoldDB" id="A0A160TT00"/>
<accession>A0A160TT00</accession>
<comment type="similarity">
    <text evidence="1">Belongs to the short-chain dehydrogenases/reductases (SDR) family.</text>
</comment>
<dbReference type="InterPro" id="IPR036291">
    <property type="entry name" value="NAD(P)-bd_dom_sf"/>
</dbReference>
<evidence type="ECO:0000256" key="2">
    <source>
        <dbReference type="ARBA" id="ARBA00023002"/>
    </source>
</evidence>
<organism evidence="4">
    <name type="scientific">hydrothermal vent metagenome</name>
    <dbReference type="NCBI Taxonomy" id="652676"/>
    <lineage>
        <taxon>unclassified sequences</taxon>
        <taxon>metagenomes</taxon>
        <taxon>ecological metagenomes</taxon>
    </lineage>
</organism>
<dbReference type="PANTHER" id="PTHR43477">
    <property type="entry name" value="DIHYDROANTICAPSIN 7-DEHYDROGENASE"/>
    <property type="match status" value="1"/>
</dbReference>
<dbReference type="Gene3D" id="3.40.50.720">
    <property type="entry name" value="NAD(P)-binding Rossmann-like Domain"/>
    <property type="match status" value="1"/>
</dbReference>
<name>A0A160TT00_9ZZZZ</name>
<dbReference type="InterPro" id="IPR051122">
    <property type="entry name" value="SDR_DHRS6-like"/>
</dbReference>
<reference evidence="4" key="1">
    <citation type="submission" date="2015-10" db="EMBL/GenBank/DDBJ databases">
        <authorList>
            <person name="Gilbert D.G."/>
        </authorList>
    </citation>
    <scope>NUCLEOTIDE SEQUENCE</scope>
</reference>
<dbReference type="Pfam" id="PF00106">
    <property type="entry name" value="adh_short"/>
    <property type="match status" value="1"/>
</dbReference>
<dbReference type="EMBL" id="CZRL01000092">
    <property type="protein sequence ID" value="CUS52902.1"/>
    <property type="molecule type" value="Genomic_DNA"/>
</dbReference>
<evidence type="ECO:0000256" key="1">
    <source>
        <dbReference type="ARBA" id="ARBA00006484"/>
    </source>
</evidence>
<evidence type="ECO:0000313" key="4">
    <source>
        <dbReference type="EMBL" id="CUS52902.1"/>
    </source>
</evidence>
<dbReference type="PANTHER" id="PTHR43477:SF4">
    <property type="entry name" value="DEHYDROGENASE_REDUCTASE SDR FAMILY MEMBER 6"/>
    <property type="match status" value="1"/>
</dbReference>
<dbReference type="GO" id="GO:0004316">
    <property type="term" value="F:3-oxoacyl-[acyl-carrier-protein] reductase (NADPH) activity"/>
    <property type="evidence" value="ECO:0007669"/>
    <property type="project" value="UniProtKB-EC"/>
</dbReference>